<reference evidence="3" key="1">
    <citation type="submission" date="2017-12" db="EMBL/GenBank/DDBJ databases">
        <title>FDA dAtabase for Regulatory Grade micrObial Sequences (FDA-ARGOS): Supporting development and validation of Infectious Disease Dx tests.</title>
        <authorList>
            <person name="Sichtig H."/>
            <person name="Tallon L."/>
            <person name="Sadzewicz L."/>
            <person name="Sengamalay N."/>
            <person name="Nagaraj S."/>
            <person name="Vavikolanu K."/>
            <person name="Aluvathingal J."/>
            <person name="Nadendla S."/>
            <person name="Pirone D.C."/>
            <person name="Hoffman M."/>
            <person name="Muruvanda T."/>
            <person name="Allard M."/>
            <person name="Evans P."/>
        </authorList>
    </citation>
    <scope>NUCLEOTIDE SEQUENCE [LARGE SCALE GENOMIC DNA]</scope>
    <source>
        <strain evidence="3">FDAARGOS_55</strain>
    </source>
</reference>
<evidence type="ECO:0000313" key="2">
    <source>
        <dbReference type="EMBL" id="PNO33694.1"/>
    </source>
</evidence>
<gene>
    <name evidence="2" type="ORF">RK55_011185</name>
</gene>
<dbReference type="EMBL" id="JWSP02000004">
    <property type="protein sequence ID" value="PNO33694.1"/>
    <property type="molecule type" value="Genomic_DNA"/>
</dbReference>
<sequence length="99" mass="10802">MATLKELMAQQSPKSQEPIAAKVAEMRQTIALSMLREELNLSQTEMAAAMGVKQPTIAKMEQADNDPRLSTLKRYVAALGGELSIDVKLPTGKRVAFTL</sequence>
<dbReference type="PROSITE" id="PS50943">
    <property type="entry name" value="HTH_CROC1"/>
    <property type="match status" value="1"/>
</dbReference>
<evidence type="ECO:0000313" key="3">
    <source>
        <dbReference type="Proteomes" id="UP000236163"/>
    </source>
</evidence>
<evidence type="ECO:0000259" key="1">
    <source>
        <dbReference type="PROSITE" id="PS50943"/>
    </source>
</evidence>
<comment type="caution">
    <text evidence="2">The sequence shown here is derived from an EMBL/GenBank/DDBJ whole genome shotgun (WGS) entry which is preliminary data.</text>
</comment>
<proteinExistence type="predicted"/>
<name>A0A1J6YY96_SALHO</name>
<dbReference type="Proteomes" id="UP000236163">
    <property type="component" value="Unassembled WGS sequence"/>
</dbReference>
<dbReference type="CDD" id="cd00093">
    <property type="entry name" value="HTH_XRE"/>
    <property type="match status" value="1"/>
</dbReference>
<dbReference type="Pfam" id="PF01381">
    <property type="entry name" value="HTH_3"/>
    <property type="match status" value="1"/>
</dbReference>
<dbReference type="InterPro" id="IPR010982">
    <property type="entry name" value="Lambda_DNA-bd_dom_sf"/>
</dbReference>
<dbReference type="AlphaFoldDB" id="A0A1J6YY96"/>
<dbReference type="STRING" id="523831.SEHO0A_02983"/>
<protein>
    <submittedName>
        <fullName evidence="2">XRE family transcriptional regulator</fullName>
    </submittedName>
</protein>
<dbReference type="SUPFAM" id="SSF47413">
    <property type="entry name" value="lambda repressor-like DNA-binding domains"/>
    <property type="match status" value="1"/>
</dbReference>
<dbReference type="InterPro" id="IPR001387">
    <property type="entry name" value="Cro/C1-type_HTH"/>
</dbReference>
<dbReference type="Gene3D" id="1.10.260.40">
    <property type="entry name" value="lambda repressor-like DNA-binding domains"/>
    <property type="match status" value="1"/>
</dbReference>
<feature type="domain" description="HTH cro/C1-type" evidence="1">
    <location>
        <begin position="32"/>
        <end position="88"/>
    </location>
</feature>
<dbReference type="SMART" id="SM00530">
    <property type="entry name" value="HTH_XRE"/>
    <property type="match status" value="1"/>
</dbReference>
<accession>A0A1J6YY96</accession>
<dbReference type="GO" id="GO:0003677">
    <property type="term" value="F:DNA binding"/>
    <property type="evidence" value="ECO:0007669"/>
    <property type="project" value="InterPro"/>
</dbReference>
<organism evidence="2 3">
    <name type="scientific">Salmonella enterica subsp. houtenae serovar 50:g,z51:-</name>
    <dbReference type="NCBI Taxonomy" id="1173947"/>
    <lineage>
        <taxon>Bacteria</taxon>
        <taxon>Pseudomonadati</taxon>
        <taxon>Pseudomonadota</taxon>
        <taxon>Gammaproteobacteria</taxon>
        <taxon>Enterobacterales</taxon>
        <taxon>Enterobacteriaceae</taxon>
        <taxon>Salmonella</taxon>
    </lineage>
</organism>